<proteinExistence type="predicted"/>
<gene>
    <name evidence="2" type="ORF">ACERK3_16245</name>
</gene>
<sequence length="69" mass="7528">MTSASRIIEITVSSTGQTKLETRGFAGPSCRDASRNIERALGLVESDQPTAEMHQSQHHSQQIDQQSST</sequence>
<dbReference type="InterPro" id="IPR021375">
    <property type="entry name" value="DUF2997"/>
</dbReference>
<feature type="compositionally biased region" description="Polar residues" evidence="1">
    <location>
        <begin position="1"/>
        <end position="19"/>
    </location>
</feature>
<feature type="region of interest" description="Disordered" evidence="1">
    <location>
        <begin position="1"/>
        <end position="31"/>
    </location>
</feature>
<evidence type="ECO:0000313" key="2">
    <source>
        <dbReference type="EMBL" id="MFA9479835.1"/>
    </source>
</evidence>
<accession>A0ABV4U899</accession>
<feature type="region of interest" description="Disordered" evidence="1">
    <location>
        <begin position="44"/>
        <end position="69"/>
    </location>
</feature>
<name>A0ABV4U899_9BACT</name>
<evidence type="ECO:0000313" key="3">
    <source>
        <dbReference type="Proteomes" id="UP001575105"/>
    </source>
</evidence>
<keyword evidence="3" id="KW-1185">Reference proteome</keyword>
<evidence type="ECO:0000256" key="1">
    <source>
        <dbReference type="SAM" id="MobiDB-lite"/>
    </source>
</evidence>
<protein>
    <submittedName>
        <fullName evidence="2">DUF2997 domain-containing protein</fullName>
    </submittedName>
</protein>
<organism evidence="2 3">
    <name type="scientific">Natronomicrosphaera hydrolytica</name>
    <dbReference type="NCBI Taxonomy" id="3242702"/>
    <lineage>
        <taxon>Bacteria</taxon>
        <taxon>Pseudomonadati</taxon>
        <taxon>Planctomycetota</taxon>
        <taxon>Phycisphaerae</taxon>
        <taxon>Phycisphaerales</taxon>
        <taxon>Phycisphaeraceae</taxon>
        <taxon>Natronomicrosphaera</taxon>
    </lineage>
</organism>
<comment type="caution">
    <text evidence="2">The sequence shown here is derived from an EMBL/GenBank/DDBJ whole genome shotgun (WGS) entry which is preliminary data.</text>
</comment>
<dbReference type="RefSeq" id="WP_425346760.1">
    <property type="nucleotide sequence ID" value="NZ_JBGUBD010000012.1"/>
</dbReference>
<dbReference type="Proteomes" id="UP001575105">
    <property type="component" value="Unassembled WGS sequence"/>
</dbReference>
<reference evidence="2 3" key="1">
    <citation type="submission" date="2024-08" db="EMBL/GenBank/DDBJ databases">
        <title>Whole-genome sequencing of halo(alkali)philic microorganisms from hypersaline lakes.</title>
        <authorList>
            <person name="Sorokin D.Y."/>
            <person name="Merkel A.Y."/>
            <person name="Messina E."/>
            <person name="Yakimov M."/>
        </authorList>
    </citation>
    <scope>NUCLEOTIDE SEQUENCE [LARGE SCALE GENOMIC DNA]</scope>
    <source>
        <strain evidence="2 3">AB-hyl4</strain>
    </source>
</reference>
<feature type="compositionally biased region" description="Low complexity" evidence="1">
    <location>
        <begin position="58"/>
        <end position="69"/>
    </location>
</feature>
<dbReference type="Pfam" id="PF11211">
    <property type="entry name" value="DUF2997"/>
    <property type="match status" value="1"/>
</dbReference>
<dbReference type="EMBL" id="JBGUBD010000012">
    <property type="protein sequence ID" value="MFA9479835.1"/>
    <property type="molecule type" value="Genomic_DNA"/>
</dbReference>